<gene>
    <name evidence="2" type="ORF">S01H4_46311</name>
</gene>
<protein>
    <submittedName>
        <fullName evidence="2">Uncharacterized protein</fullName>
    </submittedName>
</protein>
<sequence length="216" mass="23856">MPVPEKIKNILTELRSHAPFTLFGALTGIVLMLLLRNLQHQTSHRLFYVFHPAHVVLSAMVTASMFKLHTKKAKFLIVLLVGFFGSLGIATLSDSLIPYIAEFLLGMHLHLHTHEHAGFAEQAHIGFIEAWYIVIPAAIVGVLIAYLSPKTKFPHAGHVLLSTWASSFHMIMAMAGQLSTGRLAGSFVFLFLAVWLPCCVSDIVFPLLFAGTEKNN</sequence>
<feature type="transmembrane region" description="Helical" evidence="1">
    <location>
        <begin position="130"/>
        <end position="147"/>
    </location>
</feature>
<dbReference type="EMBL" id="BART01025869">
    <property type="protein sequence ID" value="GAG90855.1"/>
    <property type="molecule type" value="Genomic_DNA"/>
</dbReference>
<reference evidence="2" key="1">
    <citation type="journal article" date="2014" name="Front. Microbiol.">
        <title>High frequency of phylogenetically diverse reductive dehalogenase-homologous genes in deep subseafloor sedimentary metagenomes.</title>
        <authorList>
            <person name="Kawai M."/>
            <person name="Futagami T."/>
            <person name="Toyoda A."/>
            <person name="Takaki Y."/>
            <person name="Nishi S."/>
            <person name="Hori S."/>
            <person name="Arai W."/>
            <person name="Tsubouchi T."/>
            <person name="Morono Y."/>
            <person name="Uchiyama I."/>
            <person name="Ito T."/>
            <person name="Fujiyama A."/>
            <person name="Inagaki F."/>
            <person name="Takami H."/>
        </authorList>
    </citation>
    <scope>NUCLEOTIDE SEQUENCE</scope>
    <source>
        <strain evidence="2">Expedition CK06-06</strain>
    </source>
</reference>
<name>X1B6X3_9ZZZZ</name>
<proteinExistence type="predicted"/>
<keyword evidence="1" id="KW-0472">Membrane</keyword>
<feature type="transmembrane region" description="Helical" evidence="1">
    <location>
        <begin position="159"/>
        <end position="178"/>
    </location>
</feature>
<feature type="transmembrane region" description="Helical" evidence="1">
    <location>
        <begin position="75"/>
        <end position="101"/>
    </location>
</feature>
<evidence type="ECO:0000313" key="2">
    <source>
        <dbReference type="EMBL" id="GAG90855.1"/>
    </source>
</evidence>
<dbReference type="AlphaFoldDB" id="X1B6X3"/>
<keyword evidence="1" id="KW-1133">Transmembrane helix</keyword>
<evidence type="ECO:0000256" key="1">
    <source>
        <dbReference type="SAM" id="Phobius"/>
    </source>
</evidence>
<accession>X1B6X3</accession>
<keyword evidence="1" id="KW-0812">Transmembrane</keyword>
<comment type="caution">
    <text evidence="2">The sequence shown here is derived from an EMBL/GenBank/DDBJ whole genome shotgun (WGS) entry which is preliminary data.</text>
</comment>
<organism evidence="2">
    <name type="scientific">marine sediment metagenome</name>
    <dbReference type="NCBI Taxonomy" id="412755"/>
    <lineage>
        <taxon>unclassified sequences</taxon>
        <taxon>metagenomes</taxon>
        <taxon>ecological metagenomes</taxon>
    </lineage>
</organism>
<feature type="transmembrane region" description="Helical" evidence="1">
    <location>
        <begin position="184"/>
        <end position="210"/>
    </location>
</feature>
<feature type="transmembrane region" description="Helical" evidence="1">
    <location>
        <begin position="20"/>
        <end position="39"/>
    </location>
</feature>